<sequence>MAYSFHNKVSKEQNVLIFDLGGGTCNVSVLIIEDGMYEIKSTAGDAHLSGEHFDNRIITCFVQEFKRKHNKDLSVDKRALRRLRTACESAKRTLSSSLQASIEIESLSDGIDFYSKITRTCFEEFCSDLFRATLESVEKALREAKMNRLEIHEIVLIGELNKSINPNNAVAYGAAIQAALSTGDRSTSIEEVLLLDGIEAPDGIMTPVLKFI</sequence>
<evidence type="ECO:0008006" key="6">
    <source>
        <dbReference type="Google" id="ProtNLM"/>
    </source>
</evidence>
<dbReference type="EMBL" id="CAJNOO010000022">
    <property type="protein sequence ID" value="CAF0749304.1"/>
    <property type="molecule type" value="Genomic_DNA"/>
</dbReference>
<dbReference type="Gene3D" id="3.30.420.40">
    <property type="match status" value="2"/>
</dbReference>
<dbReference type="Proteomes" id="UP000663882">
    <property type="component" value="Unassembled WGS sequence"/>
</dbReference>
<evidence type="ECO:0000313" key="4">
    <source>
        <dbReference type="EMBL" id="CAF0749304.1"/>
    </source>
</evidence>
<dbReference type="SUPFAM" id="SSF53067">
    <property type="entry name" value="Actin-like ATPase domain"/>
    <property type="match status" value="1"/>
</dbReference>
<reference evidence="4" key="1">
    <citation type="submission" date="2021-02" db="EMBL/GenBank/DDBJ databases">
        <authorList>
            <person name="Nowell W R."/>
        </authorList>
    </citation>
    <scope>NUCLEOTIDE SEQUENCE</scope>
</reference>
<dbReference type="PROSITE" id="PS00329">
    <property type="entry name" value="HSP70_2"/>
    <property type="match status" value="1"/>
</dbReference>
<keyword evidence="3" id="KW-0067">ATP-binding</keyword>
<comment type="caution">
    <text evidence="4">The sequence shown here is derived from an EMBL/GenBank/DDBJ whole genome shotgun (WGS) entry which is preliminary data.</text>
</comment>
<comment type="similarity">
    <text evidence="1">Belongs to the heat shock protein 70 family.</text>
</comment>
<evidence type="ECO:0000256" key="2">
    <source>
        <dbReference type="ARBA" id="ARBA00022741"/>
    </source>
</evidence>
<keyword evidence="2" id="KW-0547">Nucleotide-binding</keyword>
<dbReference type="GO" id="GO:0140662">
    <property type="term" value="F:ATP-dependent protein folding chaperone"/>
    <property type="evidence" value="ECO:0007669"/>
    <property type="project" value="InterPro"/>
</dbReference>
<dbReference type="Gene3D" id="3.90.640.10">
    <property type="entry name" value="Actin, Chain A, domain 4"/>
    <property type="match status" value="1"/>
</dbReference>
<dbReference type="PANTHER" id="PTHR19375">
    <property type="entry name" value="HEAT SHOCK PROTEIN 70KDA"/>
    <property type="match status" value="1"/>
</dbReference>
<evidence type="ECO:0000256" key="1">
    <source>
        <dbReference type="ARBA" id="ARBA00007381"/>
    </source>
</evidence>
<name>A0A813P514_9BILA</name>
<dbReference type="InterPro" id="IPR043129">
    <property type="entry name" value="ATPase_NBD"/>
</dbReference>
<dbReference type="Pfam" id="PF00012">
    <property type="entry name" value="HSP70"/>
    <property type="match status" value="1"/>
</dbReference>
<protein>
    <recommendedName>
        <fullName evidence="6">Heat shock protein 70</fullName>
    </recommendedName>
</protein>
<organism evidence="4 5">
    <name type="scientific">Rotaria sordida</name>
    <dbReference type="NCBI Taxonomy" id="392033"/>
    <lineage>
        <taxon>Eukaryota</taxon>
        <taxon>Metazoa</taxon>
        <taxon>Spiralia</taxon>
        <taxon>Gnathifera</taxon>
        <taxon>Rotifera</taxon>
        <taxon>Eurotatoria</taxon>
        <taxon>Bdelloidea</taxon>
        <taxon>Philodinida</taxon>
        <taxon>Philodinidae</taxon>
        <taxon>Rotaria</taxon>
    </lineage>
</organism>
<dbReference type="FunFam" id="3.90.640.10:FF:000134">
    <property type="entry name" value="Heat shock cognate 71 kDa protein"/>
    <property type="match status" value="1"/>
</dbReference>
<dbReference type="InterPro" id="IPR018181">
    <property type="entry name" value="Heat_shock_70_CS"/>
</dbReference>
<evidence type="ECO:0000313" key="5">
    <source>
        <dbReference type="Proteomes" id="UP000663882"/>
    </source>
</evidence>
<dbReference type="OrthoDB" id="6273871at2759"/>
<evidence type="ECO:0000256" key="3">
    <source>
        <dbReference type="ARBA" id="ARBA00022840"/>
    </source>
</evidence>
<proteinExistence type="inferred from homology"/>
<dbReference type="AlphaFoldDB" id="A0A813P514"/>
<dbReference type="GO" id="GO:0005524">
    <property type="term" value="F:ATP binding"/>
    <property type="evidence" value="ECO:0007669"/>
    <property type="project" value="UniProtKB-KW"/>
</dbReference>
<gene>
    <name evidence="4" type="ORF">RFH988_LOCUS1204</name>
</gene>
<dbReference type="InterPro" id="IPR013126">
    <property type="entry name" value="Hsp_70_fam"/>
</dbReference>
<accession>A0A813P514</accession>
<dbReference type="PRINTS" id="PR00301">
    <property type="entry name" value="HEATSHOCK70"/>
</dbReference>